<organism evidence="1 2">
    <name type="scientific">Eumeta variegata</name>
    <name type="common">Bagworm moth</name>
    <name type="synonym">Eumeta japonica</name>
    <dbReference type="NCBI Taxonomy" id="151549"/>
    <lineage>
        <taxon>Eukaryota</taxon>
        <taxon>Metazoa</taxon>
        <taxon>Ecdysozoa</taxon>
        <taxon>Arthropoda</taxon>
        <taxon>Hexapoda</taxon>
        <taxon>Insecta</taxon>
        <taxon>Pterygota</taxon>
        <taxon>Neoptera</taxon>
        <taxon>Endopterygota</taxon>
        <taxon>Lepidoptera</taxon>
        <taxon>Glossata</taxon>
        <taxon>Ditrysia</taxon>
        <taxon>Tineoidea</taxon>
        <taxon>Psychidae</taxon>
        <taxon>Oiketicinae</taxon>
        <taxon>Eumeta</taxon>
    </lineage>
</organism>
<name>A0A4C1TVA4_EUMVA</name>
<dbReference type="AlphaFoldDB" id="A0A4C1TVA4"/>
<gene>
    <name evidence="1" type="ORF">EVAR_16913_1</name>
</gene>
<reference evidence="1 2" key="1">
    <citation type="journal article" date="2019" name="Commun. Biol.">
        <title>The bagworm genome reveals a unique fibroin gene that provides high tensile strength.</title>
        <authorList>
            <person name="Kono N."/>
            <person name="Nakamura H."/>
            <person name="Ohtoshi R."/>
            <person name="Tomita M."/>
            <person name="Numata K."/>
            <person name="Arakawa K."/>
        </authorList>
    </citation>
    <scope>NUCLEOTIDE SEQUENCE [LARGE SCALE GENOMIC DNA]</scope>
</reference>
<evidence type="ECO:0000313" key="2">
    <source>
        <dbReference type="Proteomes" id="UP000299102"/>
    </source>
</evidence>
<protein>
    <submittedName>
        <fullName evidence="1">Uncharacterized protein</fullName>
    </submittedName>
</protein>
<dbReference type="Proteomes" id="UP000299102">
    <property type="component" value="Unassembled WGS sequence"/>
</dbReference>
<accession>A0A4C1TVA4</accession>
<evidence type="ECO:0000313" key="1">
    <source>
        <dbReference type="EMBL" id="GBP17971.1"/>
    </source>
</evidence>
<sequence>MRANEAFYANTPEVYSFSRSGRGAASAERAASADGPGGRRGSLIPGNCRPVFVLLNKLNCTVFYRGPAGLDLTDYTLNNVRSAPPVLISSGFGKAGSRYPLVLRDSSPLLK</sequence>
<proteinExistence type="predicted"/>
<keyword evidence="2" id="KW-1185">Reference proteome</keyword>
<dbReference type="EMBL" id="BGZK01000092">
    <property type="protein sequence ID" value="GBP17971.1"/>
    <property type="molecule type" value="Genomic_DNA"/>
</dbReference>
<comment type="caution">
    <text evidence="1">The sequence shown here is derived from an EMBL/GenBank/DDBJ whole genome shotgun (WGS) entry which is preliminary data.</text>
</comment>